<dbReference type="PANTHER" id="PTHR13848">
    <property type="entry name" value="PROTEIN YIPPEE-LIKE CG15309-RELATED"/>
    <property type="match status" value="1"/>
</dbReference>
<keyword evidence="2" id="KW-0479">Metal-binding</keyword>
<sequence length="164" mass="17934">MGLKFHGVVESRGELYGCRSCLTYITSGEELTSSAFTGSTGPAILFKRAWNITHGDLKERGMTTGMHIVRDVHCSSCKMKLGWMYEMALVNSQIYKEGQVILENALVCRISLDMKDPAGEEPGVPLPPNIETSRHRKSSAKKTRSNSESGSSSSSSSSDFQGKH</sequence>
<comment type="similarity">
    <text evidence="1 4">Belongs to the yippee family.</text>
</comment>
<dbReference type="GO" id="GO:0046872">
    <property type="term" value="F:metal ion binding"/>
    <property type="evidence" value="ECO:0007669"/>
    <property type="project" value="UniProtKB-KW"/>
</dbReference>
<dbReference type="InParanoid" id="E3NEV2"/>
<accession>E3NEV2</accession>
<dbReference type="Proteomes" id="UP000008281">
    <property type="component" value="Unassembled WGS sequence"/>
</dbReference>
<dbReference type="Pfam" id="PF03226">
    <property type="entry name" value="Yippee-Mis18"/>
    <property type="match status" value="1"/>
</dbReference>
<evidence type="ECO:0000259" key="6">
    <source>
        <dbReference type="PROSITE" id="PS51792"/>
    </source>
</evidence>
<dbReference type="HOGENOM" id="CLU_043857_1_1_1"/>
<dbReference type="STRING" id="31234.E3NEV2"/>
<dbReference type="InterPro" id="IPR004910">
    <property type="entry name" value="Yippee/Mis18/Cereblon"/>
</dbReference>
<evidence type="ECO:0000256" key="4">
    <source>
        <dbReference type="RuleBase" id="RU110713"/>
    </source>
</evidence>
<evidence type="ECO:0000313" key="7">
    <source>
        <dbReference type="EMBL" id="EFO95638.1"/>
    </source>
</evidence>
<feature type="region of interest" description="Disordered" evidence="5">
    <location>
        <begin position="117"/>
        <end position="164"/>
    </location>
</feature>
<dbReference type="InterPro" id="IPR039058">
    <property type="entry name" value="Yippee_fam"/>
</dbReference>
<dbReference type="RefSeq" id="XP_003093063.2">
    <property type="nucleotide sequence ID" value="XM_003093015.2"/>
</dbReference>
<dbReference type="AlphaFoldDB" id="E3NEV2"/>
<evidence type="ECO:0000256" key="5">
    <source>
        <dbReference type="SAM" id="MobiDB-lite"/>
    </source>
</evidence>
<dbReference type="KEGG" id="crq:GCK72_015921"/>
<gene>
    <name evidence="7" type="ORF">CRE_13108</name>
</gene>
<dbReference type="OMA" id="RAWNITH"/>
<dbReference type="FunCoup" id="E3NEV2">
    <property type="interactions" value="823"/>
</dbReference>
<feature type="compositionally biased region" description="Basic residues" evidence="5">
    <location>
        <begin position="134"/>
        <end position="144"/>
    </location>
</feature>
<name>E3NEV2_CAERE</name>
<evidence type="ECO:0000256" key="2">
    <source>
        <dbReference type="ARBA" id="ARBA00022723"/>
    </source>
</evidence>
<dbReference type="PROSITE" id="PS51792">
    <property type="entry name" value="YIPPEE"/>
    <property type="match status" value="1"/>
</dbReference>
<dbReference type="OrthoDB" id="6407410at2759"/>
<dbReference type="InterPro" id="IPR034751">
    <property type="entry name" value="Yippee"/>
</dbReference>
<dbReference type="eggNOG" id="KOG3399">
    <property type="taxonomic scope" value="Eukaryota"/>
</dbReference>
<evidence type="ECO:0000313" key="8">
    <source>
        <dbReference type="Proteomes" id="UP000008281"/>
    </source>
</evidence>
<evidence type="ECO:0000256" key="1">
    <source>
        <dbReference type="ARBA" id="ARBA00005613"/>
    </source>
</evidence>
<dbReference type="GeneID" id="9801798"/>
<proteinExistence type="inferred from homology"/>
<keyword evidence="3" id="KW-0862">Zinc</keyword>
<dbReference type="CTD" id="9801798"/>
<evidence type="ECO:0000256" key="3">
    <source>
        <dbReference type="ARBA" id="ARBA00022833"/>
    </source>
</evidence>
<feature type="domain" description="Yippee" evidence="6">
    <location>
        <begin position="14"/>
        <end position="111"/>
    </location>
</feature>
<protein>
    <recommendedName>
        <fullName evidence="4">Protein yippee-like</fullName>
    </recommendedName>
</protein>
<feature type="compositionally biased region" description="Low complexity" evidence="5">
    <location>
        <begin position="146"/>
        <end position="158"/>
    </location>
</feature>
<dbReference type="EMBL" id="DS268627">
    <property type="protein sequence ID" value="EFO95638.1"/>
    <property type="molecule type" value="Genomic_DNA"/>
</dbReference>
<reference evidence="7" key="1">
    <citation type="submission" date="2007-07" db="EMBL/GenBank/DDBJ databases">
        <title>PCAP assembly of the Caenorhabditis remanei genome.</title>
        <authorList>
            <consortium name="The Caenorhabditis remanei Sequencing Consortium"/>
            <person name="Wilson R.K."/>
        </authorList>
    </citation>
    <scope>NUCLEOTIDE SEQUENCE [LARGE SCALE GENOMIC DNA]</scope>
    <source>
        <strain evidence="7">PB4641</strain>
    </source>
</reference>
<keyword evidence="8" id="KW-1185">Reference proteome</keyword>
<organism evidence="8">
    <name type="scientific">Caenorhabditis remanei</name>
    <name type="common">Caenorhabditis vulgaris</name>
    <dbReference type="NCBI Taxonomy" id="31234"/>
    <lineage>
        <taxon>Eukaryota</taxon>
        <taxon>Metazoa</taxon>
        <taxon>Ecdysozoa</taxon>
        <taxon>Nematoda</taxon>
        <taxon>Chromadorea</taxon>
        <taxon>Rhabditida</taxon>
        <taxon>Rhabditina</taxon>
        <taxon>Rhabditomorpha</taxon>
        <taxon>Rhabditoidea</taxon>
        <taxon>Rhabditidae</taxon>
        <taxon>Peloderinae</taxon>
        <taxon>Caenorhabditis</taxon>
    </lineage>
</organism>